<dbReference type="GeneID" id="9615324"/>
<proteinExistence type="predicted"/>
<evidence type="ECO:0000313" key="4">
    <source>
        <dbReference type="Proteomes" id="UP000001058"/>
    </source>
</evidence>
<keyword evidence="1" id="KW-0472">Membrane</keyword>
<name>D8TXS6_VOLCA</name>
<keyword evidence="4" id="KW-1185">Reference proteome</keyword>
<gene>
    <name evidence="3" type="ORF">VOLCADRAFT_91705</name>
</gene>
<keyword evidence="1" id="KW-1133">Transmembrane helix</keyword>
<evidence type="ECO:0000259" key="2">
    <source>
        <dbReference type="Pfam" id="PF12499"/>
    </source>
</evidence>
<dbReference type="KEGG" id="vcn:VOLCADRAFT_91705"/>
<sequence length="452" mass="48844">MCWCISFLLSRKRDGIRAKPRQCQVAETKRQVRKVGAQSTSSGSAFLKQEAGTIARRRATCLATLKLFFHVLFCENGHLSKKSDFNALVEPPLARSRLECLGVHRLASFNSGSQSFNTDIFIIIVIVTIFMVMLPRTLAVPVARKERALLSPSNPLHRQQLPLFSCLATAAMLRLIPYLLLLLLALPGGTLAQTVRGCGSSALIYRNGVPTNSIDVMFRDSQTGASAGWGYIAMNLSALTLPEPIATDQTVPGTINIALKLEAFVGSIQFNVFIQSQFLTAFPPGSSSCAGEPGGYASFPLEMPQNVVFASTLDYNGLFTGILANPIFGFPQSTVDSTSPCARMVINELQIVIDPSCVESFPNSFRVTTVNGVTVSPSYSYKTWREQTYGVMTITSLASTFPVTPPGGLYVCLAMSRNSRCGTPAGLCYGNSCVYSLLNADDSCCPASQVPY</sequence>
<dbReference type="Proteomes" id="UP000001058">
    <property type="component" value="Unassembled WGS sequence"/>
</dbReference>
<reference evidence="3 4" key="1">
    <citation type="journal article" date="2010" name="Science">
        <title>Genomic analysis of organismal complexity in the multicellular green alga Volvox carteri.</title>
        <authorList>
            <person name="Prochnik S.E."/>
            <person name="Umen J."/>
            <person name="Nedelcu A.M."/>
            <person name="Hallmann A."/>
            <person name="Miller S.M."/>
            <person name="Nishii I."/>
            <person name="Ferris P."/>
            <person name="Kuo A."/>
            <person name="Mitros T."/>
            <person name="Fritz-Laylin L.K."/>
            <person name="Hellsten U."/>
            <person name="Chapman J."/>
            <person name="Simakov O."/>
            <person name="Rensing S.A."/>
            <person name="Terry A."/>
            <person name="Pangilinan J."/>
            <person name="Kapitonov V."/>
            <person name="Jurka J."/>
            <person name="Salamov A."/>
            <person name="Shapiro H."/>
            <person name="Schmutz J."/>
            <person name="Grimwood J."/>
            <person name="Lindquist E."/>
            <person name="Lucas S."/>
            <person name="Grigoriev I.V."/>
            <person name="Schmitt R."/>
            <person name="Kirk D."/>
            <person name="Rokhsar D.S."/>
        </authorList>
    </citation>
    <scope>NUCLEOTIDE SEQUENCE [LARGE SCALE GENOMIC DNA]</scope>
    <source>
        <strain evidence="4">f. Nagariensis / Eve</strain>
    </source>
</reference>
<organism evidence="4">
    <name type="scientific">Volvox carteri f. nagariensis</name>
    <dbReference type="NCBI Taxonomy" id="3068"/>
    <lineage>
        <taxon>Eukaryota</taxon>
        <taxon>Viridiplantae</taxon>
        <taxon>Chlorophyta</taxon>
        <taxon>core chlorophytes</taxon>
        <taxon>Chlorophyceae</taxon>
        <taxon>CS clade</taxon>
        <taxon>Chlamydomonadales</taxon>
        <taxon>Volvocaceae</taxon>
        <taxon>Volvox</taxon>
    </lineage>
</organism>
<feature type="transmembrane region" description="Helical" evidence="1">
    <location>
        <begin position="120"/>
        <end position="140"/>
    </location>
</feature>
<dbReference type="OrthoDB" id="533316at2759"/>
<feature type="domain" description="Pherophorin" evidence="2">
    <location>
        <begin position="335"/>
        <end position="446"/>
    </location>
</feature>
<dbReference type="RefSeq" id="XP_002951247.1">
    <property type="nucleotide sequence ID" value="XM_002951201.1"/>
</dbReference>
<accession>D8TXS6</accession>
<dbReference type="Pfam" id="PF12499">
    <property type="entry name" value="DUF3707"/>
    <property type="match status" value="1"/>
</dbReference>
<dbReference type="EMBL" id="GL378343">
    <property type="protein sequence ID" value="EFJ47776.1"/>
    <property type="molecule type" value="Genomic_DNA"/>
</dbReference>
<dbReference type="AlphaFoldDB" id="D8TXS6"/>
<dbReference type="InterPro" id="IPR024616">
    <property type="entry name" value="Pherophorin"/>
</dbReference>
<dbReference type="InParanoid" id="D8TXS6"/>
<protein>
    <recommendedName>
        <fullName evidence="2">Pherophorin domain-containing protein</fullName>
    </recommendedName>
</protein>
<keyword evidence="1" id="KW-0812">Transmembrane</keyword>
<evidence type="ECO:0000313" key="3">
    <source>
        <dbReference type="EMBL" id="EFJ47776.1"/>
    </source>
</evidence>
<feature type="transmembrane region" description="Helical" evidence="1">
    <location>
        <begin position="161"/>
        <end position="186"/>
    </location>
</feature>
<evidence type="ECO:0000256" key="1">
    <source>
        <dbReference type="SAM" id="Phobius"/>
    </source>
</evidence>